<feature type="transmembrane region" description="Helical" evidence="2">
    <location>
        <begin position="145"/>
        <end position="163"/>
    </location>
</feature>
<name>A0ABN9SW21_9DINO</name>
<keyword evidence="2" id="KW-0812">Transmembrane</keyword>
<proteinExistence type="predicted"/>
<feature type="transmembrane region" description="Helical" evidence="2">
    <location>
        <begin position="94"/>
        <end position="116"/>
    </location>
</feature>
<organism evidence="3 4">
    <name type="scientific">Prorocentrum cordatum</name>
    <dbReference type="NCBI Taxonomy" id="2364126"/>
    <lineage>
        <taxon>Eukaryota</taxon>
        <taxon>Sar</taxon>
        <taxon>Alveolata</taxon>
        <taxon>Dinophyceae</taxon>
        <taxon>Prorocentrales</taxon>
        <taxon>Prorocentraceae</taxon>
        <taxon>Prorocentrum</taxon>
    </lineage>
</organism>
<reference evidence="3" key="1">
    <citation type="submission" date="2023-10" db="EMBL/GenBank/DDBJ databases">
        <authorList>
            <person name="Chen Y."/>
            <person name="Shah S."/>
            <person name="Dougan E. K."/>
            <person name="Thang M."/>
            <person name="Chan C."/>
        </authorList>
    </citation>
    <scope>NUCLEOTIDE SEQUENCE [LARGE SCALE GENOMIC DNA]</scope>
</reference>
<keyword evidence="4" id="KW-1185">Reference proteome</keyword>
<sequence length="652" mass="70861">MNLACRDRTHAWLPGGVGRPAPPPPRALPRQDGGGMAPGARDLDVEAGSQSPAADTSLPEARAEDPPPGVPQDATAAPPRAGRGGAPVVVPMPFLALVLFTGALAVLWAADFFIFVGPELEAHLRRAESSGDSSRVYRDRQDRHVYYTNVLCFFLFVTVRGLMQLKPVWRRLQAARSGLLGPARRCASVAVVNGPLCLFTVSSVMLWTEEFFRAPRSAEEASDIQLSRTLRMFSLYSLLVALLCCVVLLWSGLIRADAVIEAGRSSSSGRPGPAGCLGHKYKFKGRAQGCSDAMTRRDAGDHESIIAMLLIGTPAHMISDMDLGNPEARCYLRSFKHRGLATCPILDVQEFSQPVPMYEVGTIRGHNRLPFAAVDSTLFLRVLPEAQGIQDQWRAAGYTINPSQWVFRPQIPMDQLILAHSFKNIVLWPGAAGALSSSELMDSFGIPHECPPLPDLTEAPGELKASELDAACATLEKCFAALPQSSKSDHANSVKQYLRYLGGLADSLRSGPGQGNLNAKQVTADSASEADTDEENKARDYRSLTQELSRLYEHHMFAAVGMGSKSTAEPAPQPDSHEATDDDGIMNLPDSMVETAELDLQVESDDGMVEGKEAQVFHGPIRQMNLKPAEWRLASYIPSLRQLQFCETGPRH</sequence>
<dbReference type="EMBL" id="CAUYUJ010013736">
    <property type="protein sequence ID" value="CAK0836673.1"/>
    <property type="molecule type" value="Genomic_DNA"/>
</dbReference>
<evidence type="ECO:0000313" key="3">
    <source>
        <dbReference type="EMBL" id="CAK0836673.1"/>
    </source>
</evidence>
<feature type="transmembrane region" description="Helical" evidence="2">
    <location>
        <begin position="233"/>
        <end position="253"/>
    </location>
</feature>
<feature type="compositionally biased region" description="Basic and acidic residues" evidence="1">
    <location>
        <begin position="1"/>
        <end position="10"/>
    </location>
</feature>
<feature type="region of interest" description="Disordered" evidence="1">
    <location>
        <begin position="563"/>
        <end position="583"/>
    </location>
</feature>
<evidence type="ECO:0000313" key="4">
    <source>
        <dbReference type="Proteomes" id="UP001189429"/>
    </source>
</evidence>
<feature type="compositionally biased region" description="Polar residues" evidence="1">
    <location>
        <begin position="515"/>
        <end position="526"/>
    </location>
</feature>
<dbReference type="Proteomes" id="UP001189429">
    <property type="component" value="Unassembled WGS sequence"/>
</dbReference>
<evidence type="ECO:0000256" key="2">
    <source>
        <dbReference type="SAM" id="Phobius"/>
    </source>
</evidence>
<feature type="region of interest" description="Disordered" evidence="1">
    <location>
        <begin position="1"/>
        <end position="83"/>
    </location>
</feature>
<feature type="region of interest" description="Disordered" evidence="1">
    <location>
        <begin position="511"/>
        <end position="540"/>
    </location>
</feature>
<accession>A0ABN9SW21</accession>
<protein>
    <submittedName>
        <fullName evidence="3">Uncharacterized protein</fullName>
    </submittedName>
</protein>
<keyword evidence="2" id="KW-1133">Transmembrane helix</keyword>
<keyword evidence="2" id="KW-0472">Membrane</keyword>
<gene>
    <name evidence="3" type="ORF">PCOR1329_LOCUS33100</name>
</gene>
<evidence type="ECO:0000256" key="1">
    <source>
        <dbReference type="SAM" id="MobiDB-lite"/>
    </source>
</evidence>
<comment type="caution">
    <text evidence="3">The sequence shown here is derived from an EMBL/GenBank/DDBJ whole genome shotgun (WGS) entry which is preliminary data.</text>
</comment>